<dbReference type="EMBL" id="JAVRBG010000026">
    <property type="protein sequence ID" value="MDT0295898.1"/>
    <property type="molecule type" value="Genomic_DNA"/>
</dbReference>
<sequence length="161" mass="18908">MKDGFFKELRQEIKPLDNSSVLDVEKKYNIKFPESYLELLRFQNGGYLNYSAYPIGSLGIKVPFSDDLLTVRGISGIRNETRDYDLEENTELLDEWELDKSKYVTLDCDGHWWICFDKTQLNQNGEPKIVHIELEYGDSPVITVLSDNFQDFINKLKEYEY</sequence>
<dbReference type="InterPro" id="IPR037883">
    <property type="entry name" value="Knr4/Smi1-like_sf"/>
</dbReference>
<feature type="domain" description="Knr4/Smi1-like" evidence="1">
    <location>
        <begin position="15"/>
        <end position="155"/>
    </location>
</feature>
<protein>
    <submittedName>
        <fullName evidence="2">SMI1/KNR4 family protein</fullName>
    </submittedName>
</protein>
<keyword evidence="3" id="KW-1185">Reference proteome</keyword>
<dbReference type="RefSeq" id="WP_311402822.1">
    <property type="nucleotide sequence ID" value="NZ_JAVRBG010000026.1"/>
</dbReference>
<dbReference type="SUPFAM" id="SSF160631">
    <property type="entry name" value="SMI1/KNR4-like"/>
    <property type="match status" value="1"/>
</dbReference>
<dbReference type="Gene3D" id="3.40.1580.10">
    <property type="entry name" value="SMI1/KNR4-like"/>
    <property type="match status" value="1"/>
</dbReference>
<dbReference type="Pfam" id="PF09346">
    <property type="entry name" value="SMI1_KNR4"/>
    <property type="match status" value="1"/>
</dbReference>
<organism evidence="2 3">
    <name type="scientific">Mesonia ostreae</name>
    <dbReference type="NCBI Taxonomy" id="861110"/>
    <lineage>
        <taxon>Bacteria</taxon>
        <taxon>Pseudomonadati</taxon>
        <taxon>Bacteroidota</taxon>
        <taxon>Flavobacteriia</taxon>
        <taxon>Flavobacteriales</taxon>
        <taxon>Flavobacteriaceae</taxon>
        <taxon>Mesonia</taxon>
    </lineage>
</organism>
<accession>A0ABU2KML2</accession>
<dbReference type="SMART" id="SM00860">
    <property type="entry name" value="SMI1_KNR4"/>
    <property type="match status" value="1"/>
</dbReference>
<evidence type="ECO:0000313" key="2">
    <source>
        <dbReference type="EMBL" id="MDT0295898.1"/>
    </source>
</evidence>
<dbReference type="InterPro" id="IPR018958">
    <property type="entry name" value="Knr4/Smi1-like_dom"/>
</dbReference>
<evidence type="ECO:0000259" key="1">
    <source>
        <dbReference type="SMART" id="SM00860"/>
    </source>
</evidence>
<proteinExistence type="predicted"/>
<name>A0ABU2KML2_9FLAO</name>
<comment type="caution">
    <text evidence="2">The sequence shown here is derived from an EMBL/GenBank/DDBJ whole genome shotgun (WGS) entry which is preliminary data.</text>
</comment>
<reference evidence="3" key="1">
    <citation type="submission" date="2023-07" db="EMBL/GenBank/DDBJ databases">
        <title>Isolating and identifying novel microbial strains from the Mariana Trench.</title>
        <authorList>
            <person name="Fu H."/>
        </authorList>
    </citation>
    <scope>NUCLEOTIDE SEQUENCE [LARGE SCALE GENOMIC DNA]</scope>
    <source>
        <strain evidence="3">T-y2</strain>
    </source>
</reference>
<evidence type="ECO:0000313" key="3">
    <source>
        <dbReference type="Proteomes" id="UP001182991"/>
    </source>
</evidence>
<dbReference type="Proteomes" id="UP001182991">
    <property type="component" value="Unassembled WGS sequence"/>
</dbReference>
<gene>
    <name evidence="2" type="ORF">RLT85_14795</name>
</gene>